<feature type="compositionally biased region" description="Basic and acidic residues" evidence="8">
    <location>
        <begin position="206"/>
        <end position="219"/>
    </location>
</feature>
<dbReference type="Gene3D" id="3.30.450.30">
    <property type="entry name" value="Dynein light chain 2a, cytoplasmic"/>
    <property type="match status" value="1"/>
</dbReference>
<comment type="similarity">
    <text evidence="2 7">Belongs to the profilin family.</text>
</comment>
<gene>
    <name evidence="9" type="ORF">PoB_006466000</name>
</gene>
<evidence type="ECO:0000256" key="7">
    <source>
        <dbReference type="RuleBase" id="RU003909"/>
    </source>
</evidence>
<feature type="compositionally biased region" description="Polar residues" evidence="8">
    <location>
        <begin position="270"/>
        <end position="283"/>
    </location>
</feature>
<comment type="subcellular location">
    <subcellularLocation>
        <location evidence="1">Cytoplasm</location>
        <location evidence="1">Cytoskeleton</location>
    </subcellularLocation>
</comment>
<keyword evidence="6" id="KW-0206">Cytoskeleton</keyword>
<dbReference type="GO" id="GO:0005856">
    <property type="term" value="C:cytoskeleton"/>
    <property type="evidence" value="ECO:0007669"/>
    <property type="project" value="UniProtKB-SubCell"/>
</dbReference>
<protein>
    <recommendedName>
        <fullName evidence="7">Profilin</fullName>
    </recommendedName>
</protein>
<feature type="compositionally biased region" description="Low complexity" evidence="8">
    <location>
        <begin position="523"/>
        <end position="534"/>
    </location>
</feature>
<name>A0AAV4D241_9GAST</name>
<dbReference type="InterPro" id="IPR036140">
    <property type="entry name" value="PFN_sf"/>
</dbReference>
<sequence>MTTTDLEGCSAEVKEQQQHQQQQQQQQQQQRHQQQKEQEQQPERFRDFSPFSSLPGLARTPPITACVEASPCGNTAGTAGGVHVTRTVFTIRAEEEEDSPYLTPRLKQLEASAGLVTLSAEKIQTYQNTSVTPEDKESRGENVVGSINGSERVVSDADKDNNKASLRTRQVESDQNTDGLSRPQNQKSHILTQPDPDRSSSLFSEQSRDAKKTVESLKESDVVLPTDPVCVSIEVDGAKSDLKSSGTLSDTQETSTNADESVADARLSPSFETCSKSTQTEGTPLSASVDFYLWERRRLARNGWGVYGYRPEELHVPCSVSSRDLEEQSGIRQINKPDHADNILSQPQQLNSASAATSCLSKSVSFDNEISKPRKPTGTKTSSLQNKQNLPVNINLQSPRKHKQKSQACKNSASADSSEVNDKTGTFSNCDLEYNKACSFQEEYLPVQTSGASTPFDSADTTPRACEKISDGLNSSRSTSIISDSGTSSSIPSELLSTAKPYKDRIQQARCTSSMADVKPNQPISSITPPLSSSDGIESPHSSVNAPTLKVEYVTKVWDAYITDFLLASDHITDAAIFDRATATCIACSFGFAITTAEFEQLQRSLSDLREATKMGVTLRGQHYKTVLADGRRGLMAKGEGQSGCSACQTRTLVFVAVHDRTGKPARCNEEVMRLGDFFWAKGL</sequence>
<feature type="compositionally biased region" description="Basic and acidic residues" evidence="8">
    <location>
        <begin position="34"/>
        <end position="47"/>
    </location>
</feature>
<keyword evidence="4" id="KW-0963">Cytoplasm</keyword>
<dbReference type="PANTHER" id="PTHR11604">
    <property type="entry name" value="PROFILIN"/>
    <property type="match status" value="1"/>
</dbReference>
<dbReference type="InterPro" id="IPR005455">
    <property type="entry name" value="PFN_euk"/>
</dbReference>
<dbReference type="SUPFAM" id="SSF55770">
    <property type="entry name" value="Profilin (actin-binding protein)"/>
    <property type="match status" value="1"/>
</dbReference>
<evidence type="ECO:0000313" key="10">
    <source>
        <dbReference type="Proteomes" id="UP000735302"/>
    </source>
</evidence>
<evidence type="ECO:0000256" key="1">
    <source>
        <dbReference type="ARBA" id="ARBA00004245"/>
    </source>
</evidence>
<evidence type="ECO:0000313" key="9">
    <source>
        <dbReference type="EMBL" id="GFO38155.1"/>
    </source>
</evidence>
<dbReference type="GO" id="GO:0003785">
    <property type="term" value="F:actin monomer binding"/>
    <property type="evidence" value="ECO:0007669"/>
    <property type="project" value="TreeGrafter"/>
</dbReference>
<feature type="compositionally biased region" description="Polar residues" evidence="8">
    <location>
        <begin position="243"/>
        <end position="259"/>
    </location>
</feature>
<comment type="caution">
    <text evidence="9">The sequence shown here is derived from an EMBL/GenBank/DDBJ whole genome shotgun (WGS) entry which is preliminary data.</text>
</comment>
<evidence type="ECO:0000256" key="3">
    <source>
        <dbReference type="ARBA" id="ARBA00011583"/>
    </source>
</evidence>
<feature type="compositionally biased region" description="Polar residues" evidence="8">
    <location>
        <begin position="451"/>
        <end position="461"/>
    </location>
</feature>
<dbReference type="InterPro" id="IPR048278">
    <property type="entry name" value="PFN"/>
</dbReference>
<evidence type="ECO:0000256" key="6">
    <source>
        <dbReference type="ARBA" id="ARBA00023212"/>
    </source>
</evidence>
<feature type="compositionally biased region" description="Basic and acidic residues" evidence="8">
    <location>
        <begin position="153"/>
        <end position="162"/>
    </location>
</feature>
<feature type="region of interest" description="Disordered" evidence="8">
    <location>
        <begin position="127"/>
        <end position="219"/>
    </location>
</feature>
<feature type="region of interest" description="Disordered" evidence="8">
    <location>
        <begin position="240"/>
        <end position="283"/>
    </location>
</feature>
<organism evidence="9 10">
    <name type="scientific">Plakobranchus ocellatus</name>
    <dbReference type="NCBI Taxonomy" id="259542"/>
    <lineage>
        <taxon>Eukaryota</taxon>
        <taxon>Metazoa</taxon>
        <taxon>Spiralia</taxon>
        <taxon>Lophotrochozoa</taxon>
        <taxon>Mollusca</taxon>
        <taxon>Gastropoda</taxon>
        <taxon>Heterobranchia</taxon>
        <taxon>Euthyneura</taxon>
        <taxon>Panpulmonata</taxon>
        <taxon>Sacoglossa</taxon>
        <taxon>Placobranchoidea</taxon>
        <taxon>Plakobranchidae</taxon>
        <taxon>Plakobranchus</taxon>
    </lineage>
</organism>
<evidence type="ECO:0000256" key="8">
    <source>
        <dbReference type="SAM" id="MobiDB-lite"/>
    </source>
</evidence>
<proteinExistence type="inferred from homology"/>
<evidence type="ECO:0000256" key="5">
    <source>
        <dbReference type="ARBA" id="ARBA00023203"/>
    </source>
</evidence>
<dbReference type="PANTHER" id="PTHR11604:SF0">
    <property type="entry name" value="PROFILIN"/>
    <property type="match status" value="1"/>
</dbReference>
<dbReference type="GO" id="GO:0005938">
    <property type="term" value="C:cell cortex"/>
    <property type="evidence" value="ECO:0007669"/>
    <property type="project" value="TreeGrafter"/>
</dbReference>
<comment type="subunit">
    <text evidence="3">Occurs in many kinds of cells as a complex with monomeric actin in a 1:1 ratio.</text>
</comment>
<feature type="compositionally biased region" description="Polar residues" evidence="8">
    <location>
        <begin position="378"/>
        <end position="398"/>
    </location>
</feature>
<evidence type="ECO:0000256" key="4">
    <source>
        <dbReference type="ARBA" id="ARBA00022490"/>
    </source>
</evidence>
<dbReference type="SMART" id="SM00392">
    <property type="entry name" value="PROF"/>
    <property type="match status" value="1"/>
</dbReference>
<feature type="compositionally biased region" description="Polar residues" evidence="8">
    <location>
        <begin position="406"/>
        <end position="422"/>
    </location>
</feature>
<dbReference type="Proteomes" id="UP000735302">
    <property type="component" value="Unassembled WGS sequence"/>
</dbReference>
<accession>A0AAV4D241</accession>
<dbReference type="Pfam" id="PF00235">
    <property type="entry name" value="Profilin"/>
    <property type="match status" value="1"/>
</dbReference>
<feature type="compositionally biased region" description="Polar residues" evidence="8">
    <location>
        <begin position="163"/>
        <end position="191"/>
    </location>
</feature>
<feature type="region of interest" description="Disordered" evidence="8">
    <location>
        <begin position="367"/>
        <end position="422"/>
    </location>
</feature>
<dbReference type="EMBL" id="BLXT01007309">
    <property type="protein sequence ID" value="GFO38155.1"/>
    <property type="molecule type" value="Genomic_DNA"/>
</dbReference>
<evidence type="ECO:0000256" key="2">
    <source>
        <dbReference type="ARBA" id="ARBA00010058"/>
    </source>
</evidence>
<dbReference type="AlphaFoldDB" id="A0AAV4D241"/>
<feature type="region of interest" description="Disordered" evidence="8">
    <location>
        <begin position="513"/>
        <end position="542"/>
    </location>
</feature>
<keyword evidence="10" id="KW-1185">Reference proteome</keyword>
<feature type="region of interest" description="Disordered" evidence="8">
    <location>
        <begin position="1"/>
        <end position="59"/>
    </location>
</feature>
<feature type="region of interest" description="Disordered" evidence="8">
    <location>
        <begin position="451"/>
        <end position="494"/>
    </location>
</feature>
<keyword evidence="5 7" id="KW-0009">Actin-binding</keyword>
<feature type="compositionally biased region" description="Low complexity" evidence="8">
    <location>
        <begin position="475"/>
        <end position="493"/>
    </location>
</feature>
<feature type="compositionally biased region" description="Low complexity" evidence="8">
    <location>
        <begin position="18"/>
        <end position="32"/>
    </location>
</feature>
<reference evidence="9 10" key="1">
    <citation type="journal article" date="2021" name="Elife">
        <title>Chloroplast acquisition without the gene transfer in kleptoplastic sea slugs, Plakobranchus ocellatus.</title>
        <authorList>
            <person name="Maeda T."/>
            <person name="Takahashi S."/>
            <person name="Yoshida T."/>
            <person name="Shimamura S."/>
            <person name="Takaki Y."/>
            <person name="Nagai Y."/>
            <person name="Toyoda A."/>
            <person name="Suzuki Y."/>
            <person name="Arimoto A."/>
            <person name="Ishii H."/>
            <person name="Satoh N."/>
            <person name="Nishiyama T."/>
            <person name="Hasebe M."/>
            <person name="Maruyama T."/>
            <person name="Minagawa J."/>
            <person name="Obokata J."/>
            <person name="Shigenobu S."/>
        </authorList>
    </citation>
    <scope>NUCLEOTIDE SEQUENCE [LARGE SCALE GENOMIC DNA]</scope>
</reference>